<proteinExistence type="predicted"/>
<protein>
    <recommendedName>
        <fullName evidence="1">TadE-like domain-containing protein</fullName>
    </recommendedName>
</protein>
<reference evidence="2 3" key="1">
    <citation type="submission" date="2019-07" db="EMBL/GenBank/DDBJ databases">
        <title>Microlunatus dokdonensis sp. nov. isolated from the rhizospheric soil of the wild plant Elymus tsukushiensis.</title>
        <authorList>
            <person name="Ghim S.-Y."/>
            <person name="Hwang Y.-J."/>
            <person name="Son J.-S."/>
            <person name="Shin J.-H."/>
        </authorList>
    </citation>
    <scope>NUCLEOTIDE SEQUENCE [LARGE SCALE GENOMIC DNA]</scope>
    <source>
        <strain evidence="2 3">KUDC0627</strain>
    </source>
</reference>
<evidence type="ECO:0000259" key="1">
    <source>
        <dbReference type="Pfam" id="PF07811"/>
    </source>
</evidence>
<dbReference type="AlphaFoldDB" id="A0A516PU83"/>
<dbReference type="Pfam" id="PF07811">
    <property type="entry name" value="TadE"/>
    <property type="match status" value="1"/>
</dbReference>
<organism evidence="2 3">
    <name type="scientific">Microlunatus elymi</name>
    <dbReference type="NCBI Taxonomy" id="2596828"/>
    <lineage>
        <taxon>Bacteria</taxon>
        <taxon>Bacillati</taxon>
        <taxon>Actinomycetota</taxon>
        <taxon>Actinomycetes</taxon>
        <taxon>Propionibacteriales</taxon>
        <taxon>Propionibacteriaceae</taxon>
        <taxon>Microlunatus</taxon>
    </lineage>
</organism>
<gene>
    <name evidence="2" type="ORF">FOE78_01195</name>
</gene>
<dbReference type="InterPro" id="IPR012495">
    <property type="entry name" value="TadE-like_dom"/>
</dbReference>
<dbReference type="KEGG" id="mik:FOE78_01195"/>
<feature type="domain" description="TadE-like" evidence="1">
    <location>
        <begin position="20"/>
        <end position="60"/>
    </location>
</feature>
<evidence type="ECO:0000313" key="2">
    <source>
        <dbReference type="EMBL" id="QDP94713.1"/>
    </source>
</evidence>
<dbReference type="Proteomes" id="UP000319263">
    <property type="component" value="Chromosome"/>
</dbReference>
<keyword evidence="3" id="KW-1185">Reference proteome</keyword>
<sequence>MIMITSSRRGRSVDDERGLSTSLQFAVLAPLLMLCLLGVVQAGVWLHGRNVAAEAAHAAADVARNYHGDRSAAAEAALRVAAVGGLRDVRLRVDRSGDNVRVELSARAPLIFDIGRGRITEIATAPMERVTRP</sequence>
<dbReference type="EMBL" id="CP041692">
    <property type="protein sequence ID" value="QDP94713.1"/>
    <property type="molecule type" value="Genomic_DNA"/>
</dbReference>
<evidence type="ECO:0000313" key="3">
    <source>
        <dbReference type="Proteomes" id="UP000319263"/>
    </source>
</evidence>
<accession>A0A516PU83</accession>
<name>A0A516PU83_9ACTN</name>